<comment type="subcellular location">
    <subcellularLocation>
        <location evidence="1 7">Cell membrane</location>
        <topology evidence="1 7">Multi-pass membrane protein</topology>
    </subcellularLocation>
</comment>
<comment type="similarity">
    <text evidence="2 7">Belongs to the UPF0056 (MarC) family.</text>
</comment>
<evidence type="ECO:0000256" key="2">
    <source>
        <dbReference type="ARBA" id="ARBA00009784"/>
    </source>
</evidence>
<evidence type="ECO:0000256" key="5">
    <source>
        <dbReference type="ARBA" id="ARBA00022989"/>
    </source>
</evidence>
<evidence type="ECO:0000313" key="8">
    <source>
        <dbReference type="EMBL" id="AIC27318.1"/>
    </source>
</evidence>
<keyword evidence="5 7" id="KW-1133">Transmembrane helix</keyword>
<evidence type="ECO:0000256" key="1">
    <source>
        <dbReference type="ARBA" id="ARBA00004651"/>
    </source>
</evidence>
<dbReference type="NCBIfam" id="TIGR00427">
    <property type="entry name" value="NAAT family transporter"/>
    <property type="match status" value="1"/>
</dbReference>
<evidence type="ECO:0000256" key="7">
    <source>
        <dbReference type="RuleBase" id="RU362048"/>
    </source>
</evidence>
<evidence type="ECO:0000313" key="9">
    <source>
        <dbReference type="Proteomes" id="UP000027180"/>
    </source>
</evidence>
<protein>
    <recommendedName>
        <fullName evidence="7">UPF0056 membrane protein</fullName>
    </recommendedName>
</protein>
<dbReference type="KEGG" id="rei:IE4771_CH02209"/>
<dbReference type="PANTHER" id="PTHR33508">
    <property type="entry name" value="UPF0056 MEMBRANE PROTEIN YHCE"/>
    <property type="match status" value="1"/>
</dbReference>
<evidence type="ECO:0000256" key="3">
    <source>
        <dbReference type="ARBA" id="ARBA00022475"/>
    </source>
</evidence>
<dbReference type="RefSeq" id="WP_038688903.1">
    <property type="nucleotide sequence ID" value="NZ_CP006986.1"/>
</dbReference>
<feature type="transmembrane region" description="Helical" evidence="7">
    <location>
        <begin position="67"/>
        <end position="92"/>
    </location>
</feature>
<organism evidence="8 9">
    <name type="scientific">Rhizobium etli bv. mimosae str. IE4771</name>
    <dbReference type="NCBI Taxonomy" id="1432050"/>
    <lineage>
        <taxon>Bacteria</taxon>
        <taxon>Pseudomonadati</taxon>
        <taxon>Pseudomonadota</taxon>
        <taxon>Alphaproteobacteria</taxon>
        <taxon>Hyphomicrobiales</taxon>
        <taxon>Rhizobiaceae</taxon>
        <taxon>Rhizobium/Agrobacterium group</taxon>
        <taxon>Rhizobium</taxon>
    </lineage>
</organism>
<evidence type="ECO:0000256" key="4">
    <source>
        <dbReference type="ARBA" id="ARBA00022692"/>
    </source>
</evidence>
<feature type="transmembrane region" description="Helical" evidence="7">
    <location>
        <begin position="42"/>
        <end position="61"/>
    </location>
</feature>
<keyword evidence="6 7" id="KW-0472">Membrane</keyword>
<feature type="transmembrane region" description="Helical" evidence="7">
    <location>
        <begin position="112"/>
        <end position="138"/>
    </location>
</feature>
<keyword evidence="3" id="KW-1003">Cell membrane</keyword>
<reference evidence="8 9" key="1">
    <citation type="submission" date="2013-12" db="EMBL/GenBank/DDBJ databases">
        <title>Complete genome sequence of Rhizobium etli bv. mimosae IE4771.</title>
        <authorList>
            <person name="Bustos P."/>
            <person name="Santamaria R.I."/>
            <person name="Lozano L."/>
            <person name="Ormeno-Orrillo E."/>
            <person name="Rogel M.A."/>
            <person name="Romero D."/>
            <person name="Cevallos M.A."/>
            <person name="Martinez-Romero E."/>
            <person name="Gonzalez V."/>
        </authorList>
    </citation>
    <scope>NUCLEOTIDE SEQUENCE [LARGE SCALE GENOMIC DNA]</scope>
    <source>
        <strain evidence="8 9">IE4771</strain>
    </source>
</reference>
<dbReference type="Proteomes" id="UP000027180">
    <property type="component" value="Chromosome"/>
</dbReference>
<dbReference type="AlphaFoldDB" id="A0A060HWJ3"/>
<dbReference type="OrthoDB" id="21094at2"/>
<gene>
    <name evidence="8" type="ORF">IE4771_CH02209</name>
</gene>
<dbReference type="GO" id="GO:0005886">
    <property type="term" value="C:plasma membrane"/>
    <property type="evidence" value="ECO:0007669"/>
    <property type="project" value="UniProtKB-SubCell"/>
</dbReference>
<sequence>MASADQLINAFTTLLVTIDPPGLAPIFLGLTTGMSRSQRTQVALRGSTIAFIILAVFALFGSSVLGVLGISIGAFRIAGGLLLFWIAFEMVFERRQERKEKASEAAVTKDHIENIAVFPLALPLIAGPGAISATILLAGTLPTSVEKAQLIAVIAANLLLTLLMLLIADRLDRFLGVTGRAILTRLLGVILAALAVQFVVDGAKAALNLISATPH</sequence>
<proteinExistence type="inferred from homology"/>
<accession>A0A060HWJ3</accession>
<feature type="transmembrane region" description="Helical" evidence="7">
    <location>
        <begin position="180"/>
        <end position="200"/>
    </location>
</feature>
<dbReference type="EMBL" id="CP006986">
    <property type="protein sequence ID" value="AIC27318.1"/>
    <property type="molecule type" value="Genomic_DNA"/>
</dbReference>
<dbReference type="Pfam" id="PF01914">
    <property type="entry name" value="MarC"/>
    <property type="match status" value="1"/>
</dbReference>
<dbReference type="HOGENOM" id="CLU_079909_0_0_5"/>
<dbReference type="PANTHER" id="PTHR33508:SF1">
    <property type="entry name" value="UPF0056 MEMBRANE PROTEIN YHCE"/>
    <property type="match status" value="1"/>
</dbReference>
<evidence type="ECO:0000256" key="6">
    <source>
        <dbReference type="ARBA" id="ARBA00023136"/>
    </source>
</evidence>
<dbReference type="InterPro" id="IPR002771">
    <property type="entry name" value="Multi_antbiot-R_MarC"/>
</dbReference>
<name>A0A060HWJ3_RHIET</name>
<feature type="transmembrane region" description="Helical" evidence="7">
    <location>
        <begin position="6"/>
        <end position="30"/>
    </location>
</feature>
<keyword evidence="4 7" id="KW-0812">Transmembrane</keyword>
<feature type="transmembrane region" description="Helical" evidence="7">
    <location>
        <begin position="150"/>
        <end position="168"/>
    </location>
</feature>